<dbReference type="HOGENOM" id="CLU_1515441_0_0_4"/>
<protein>
    <submittedName>
        <fullName evidence="2">Cobalt-zinc-cadmium resistance outer membrane porin CzcC</fullName>
    </submittedName>
</protein>
<dbReference type="EMBL" id="CP002879">
    <property type="protein sequence ID" value="AEI82787.1"/>
    <property type="molecule type" value="Genomic_DNA"/>
</dbReference>
<proteinExistence type="predicted"/>
<evidence type="ECO:0000313" key="3">
    <source>
        <dbReference type="Proteomes" id="UP000006798"/>
    </source>
</evidence>
<geneLocation type="plasmid" evidence="2 3">
    <name>pBB1</name>
</geneLocation>
<gene>
    <name evidence="2" type="primary">czcC</name>
    <name evidence="2" type="ordered locus">CNE_BB1p13950</name>
</gene>
<accession>F8GWH9</accession>
<dbReference type="KEGG" id="cnc:CNE_BB1p13950"/>
<evidence type="ECO:0000256" key="1">
    <source>
        <dbReference type="SAM" id="MobiDB-lite"/>
    </source>
</evidence>
<dbReference type="AlphaFoldDB" id="F8GWH9"/>
<sequence length="177" mass="19704">MSELVKRQEWAADVGKPRQQIGLDGAEGSAWRGSEPGRLKGKTRRQVGQGVCRGMRRRCSSALHNHQWRMLMQRGRQLGEGMQCAMWNAGIVVVIGHGKFGGKLLTDVGLAIQPGSAVRVLQRVFHFMVEPCRRRSQGRAAIQNEQQRDQTDDEARDKALHEPASGAAGRPLHSQYE</sequence>
<name>F8GWH9_CUPNN</name>
<organism evidence="2 3">
    <name type="scientific">Cupriavidus necator (strain ATCC 43291 / DSM 13513 / CCUG 52238 / LMG 8453 / N-1)</name>
    <name type="common">Ralstonia eutropha</name>
    <dbReference type="NCBI Taxonomy" id="1042878"/>
    <lineage>
        <taxon>Bacteria</taxon>
        <taxon>Pseudomonadati</taxon>
        <taxon>Pseudomonadota</taxon>
        <taxon>Betaproteobacteria</taxon>
        <taxon>Burkholderiales</taxon>
        <taxon>Burkholderiaceae</taxon>
        <taxon>Cupriavidus</taxon>
    </lineage>
</organism>
<dbReference type="Proteomes" id="UP000006798">
    <property type="component" value="Plasmid pBB1"/>
</dbReference>
<keyword evidence="2" id="KW-0614">Plasmid</keyword>
<reference evidence="2 3" key="1">
    <citation type="journal article" date="2011" name="J. Bacteriol.">
        <title>Complete genome sequence of the type strain Cupriavidus necator N-1.</title>
        <authorList>
            <person name="Poehlein A."/>
            <person name="Kusian B."/>
            <person name="Friedrich B."/>
            <person name="Daniel R."/>
            <person name="Bowien B."/>
        </authorList>
    </citation>
    <scope>NUCLEOTIDE SEQUENCE [LARGE SCALE GENOMIC DNA]</scope>
    <source>
        <strain evidence="3">ATCC 43291 / DSM 13513 / CCUG 52238 / LMG 8453 / N-1</strain>
        <plasmid evidence="2 3">pBB1</plasmid>
    </source>
</reference>
<evidence type="ECO:0000313" key="2">
    <source>
        <dbReference type="EMBL" id="AEI82787.1"/>
    </source>
</evidence>
<feature type="compositionally biased region" description="Basic and acidic residues" evidence="1">
    <location>
        <begin position="146"/>
        <end position="161"/>
    </location>
</feature>
<feature type="region of interest" description="Disordered" evidence="1">
    <location>
        <begin position="136"/>
        <end position="177"/>
    </location>
</feature>